<evidence type="ECO:0000256" key="4">
    <source>
        <dbReference type="ARBA" id="ARBA00023163"/>
    </source>
</evidence>
<evidence type="ECO:0000256" key="3">
    <source>
        <dbReference type="ARBA" id="ARBA00023125"/>
    </source>
</evidence>
<feature type="domain" description="Fork-head" evidence="8">
    <location>
        <begin position="56"/>
        <end position="150"/>
    </location>
</feature>
<dbReference type="GO" id="GO:0005634">
    <property type="term" value="C:nucleus"/>
    <property type="evidence" value="ECO:0007669"/>
    <property type="project" value="UniProtKB-SubCell"/>
</dbReference>
<dbReference type="Pfam" id="PF00250">
    <property type="entry name" value="Forkhead"/>
    <property type="match status" value="1"/>
</dbReference>
<evidence type="ECO:0000256" key="6">
    <source>
        <dbReference type="PROSITE-ProRule" id="PRU00089"/>
    </source>
</evidence>
<dbReference type="Proteomes" id="UP001566132">
    <property type="component" value="Unassembled WGS sequence"/>
</dbReference>
<reference evidence="9 10" key="1">
    <citation type="submission" date="2024-05" db="EMBL/GenBank/DDBJ databases">
        <title>Genetic variation in Jamaican populations of the coffee berry borer (Hypothenemus hampei).</title>
        <authorList>
            <person name="Errbii M."/>
            <person name="Myrie A."/>
        </authorList>
    </citation>
    <scope>NUCLEOTIDE SEQUENCE [LARGE SCALE GENOMIC DNA]</scope>
    <source>
        <strain evidence="9">JA-Hopewell-2020-01-JO</strain>
        <tissue evidence="9">Whole body</tissue>
    </source>
</reference>
<dbReference type="SUPFAM" id="SSF46785">
    <property type="entry name" value="Winged helix' DNA-binding domain"/>
    <property type="match status" value="1"/>
</dbReference>
<dbReference type="InterPro" id="IPR001766">
    <property type="entry name" value="Fork_head_dom"/>
</dbReference>
<evidence type="ECO:0000256" key="2">
    <source>
        <dbReference type="ARBA" id="ARBA00023015"/>
    </source>
</evidence>
<dbReference type="EMBL" id="JBDJPC010000001">
    <property type="protein sequence ID" value="KAL1517446.1"/>
    <property type="molecule type" value="Genomic_DNA"/>
</dbReference>
<evidence type="ECO:0000259" key="8">
    <source>
        <dbReference type="PROSITE" id="PS50039"/>
    </source>
</evidence>
<dbReference type="SMART" id="SM00339">
    <property type="entry name" value="FH"/>
    <property type="match status" value="1"/>
</dbReference>
<dbReference type="InterPro" id="IPR036390">
    <property type="entry name" value="WH_DNA-bd_sf"/>
</dbReference>
<keyword evidence="5 6" id="KW-0539">Nucleus</keyword>
<dbReference type="PANTHER" id="PTHR11829">
    <property type="entry name" value="FORKHEAD BOX PROTEIN"/>
    <property type="match status" value="1"/>
</dbReference>
<dbReference type="InterPro" id="IPR036388">
    <property type="entry name" value="WH-like_DNA-bd_sf"/>
</dbReference>
<evidence type="ECO:0000256" key="7">
    <source>
        <dbReference type="SAM" id="MobiDB-lite"/>
    </source>
</evidence>
<keyword evidence="10" id="KW-1185">Reference proteome</keyword>
<dbReference type="InterPro" id="IPR030456">
    <property type="entry name" value="TF_fork_head_CS_2"/>
</dbReference>
<evidence type="ECO:0000313" key="9">
    <source>
        <dbReference type="EMBL" id="KAL1517446.1"/>
    </source>
</evidence>
<organism evidence="9 10">
    <name type="scientific">Hypothenemus hampei</name>
    <name type="common">Coffee berry borer</name>
    <dbReference type="NCBI Taxonomy" id="57062"/>
    <lineage>
        <taxon>Eukaryota</taxon>
        <taxon>Metazoa</taxon>
        <taxon>Ecdysozoa</taxon>
        <taxon>Arthropoda</taxon>
        <taxon>Hexapoda</taxon>
        <taxon>Insecta</taxon>
        <taxon>Pterygota</taxon>
        <taxon>Neoptera</taxon>
        <taxon>Endopterygota</taxon>
        <taxon>Coleoptera</taxon>
        <taxon>Polyphaga</taxon>
        <taxon>Cucujiformia</taxon>
        <taxon>Curculionidae</taxon>
        <taxon>Scolytinae</taxon>
        <taxon>Hypothenemus</taxon>
    </lineage>
</organism>
<protein>
    <recommendedName>
        <fullName evidence="8">Fork-head domain-containing protein</fullName>
    </recommendedName>
</protein>
<name>A0ABD1FDU9_HYPHA</name>
<dbReference type="PANTHER" id="PTHR11829:SF388">
    <property type="entry name" value="FORK HEAD DOMAIN-CONTAINING PROTEIN L1-RELATED"/>
    <property type="match status" value="1"/>
</dbReference>
<evidence type="ECO:0000256" key="5">
    <source>
        <dbReference type="ARBA" id="ARBA00023242"/>
    </source>
</evidence>
<dbReference type="InterPro" id="IPR018122">
    <property type="entry name" value="TF_fork_head_CS_1"/>
</dbReference>
<accession>A0ABD1FDU9</accession>
<evidence type="ECO:0000313" key="10">
    <source>
        <dbReference type="Proteomes" id="UP001566132"/>
    </source>
</evidence>
<evidence type="ECO:0000256" key="1">
    <source>
        <dbReference type="ARBA" id="ARBA00004123"/>
    </source>
</evidence>
<dbReference type="PROSITE" id="PS00658">
    <property type="entry name" value="FORK_HEAD_2"/>
    <property type="match status" value="1"/>
</dbReference>
<sequence length="360" mass="41033">MHTFLTDHQTMYNRYNTGYSSSTVASNPYYDQYRYGYAAAAWHHQPHLTSAKDMVKPPYSYIALIAMAIQNAPEKKITLNGIYQFIMERFPYYRENKQGWQNSIRHNLSLNECFVKVPRDDKKPGKGSYWTLDPDSYNMFDNGSYLRRRRRFKKKDALREKEEAMKRQQLDTSPKDTKPLDDPKTKLECKPKREPSLELNQCMKYDSKSVIVHQEHILSDVSASLQAMDTAAAAAAAAFTVDSLMTASRDQGLPYTGSNQRGMYSYCPSASTPQHHQYNLAEEAAPRYSPWYSPETSPESGTTPGGYREVIFDGTTSAPSCQLATFRGVSPGSPNYRSATSTPYYHHHHHQTDACVGQKY</sequence>
<dbReference type="PROSITE" id="PS50039">
    <property type="entry name" value="FORK_HEAD_3"/>
    <property type="match status" value="1"/>
</dbReference>
<dbReference type="FunFam" id="1.10.10.10:FF:000016">
    <property type="entry name" value="Forkhead box protein I1"/>
    <property type="match status" value="1"/>
</dbReference>
<dbReference type="PROSITE" id="PS00657">
    <property type="entry name" value="FORK_HEAD_1"/>
    <property type="match status" value="1"/>
</dbReference>
<keyword evidence="2" id="KW-0805">Transcription regulation</keyword>
<dbReference type="InterPro" id="IPR050211">
    <property type="entry name" value="FOX_domain-containing"/>
</dbReference>
<feature type="region of interest" description="Disordered" evidence="7">
    <location>
        <begin position="156"/>
        <end position="188"/>
    </location>
</feature>
<dbReference type="Gene3D" id="1.10.10.10">
    <property type="entry name" value="Winged helix-like DNA-binding domain superfamily/Winged helix DNA-binding domain"/>
    <property type="match status" value="1"/>
</dbReference>
<dbReference type="GO" id="GO:0003677">
    <property type="term" value="F:DNA binding"/>
    <property type="evidence" value="ECO:0007669"/>
    <property type="project" value="UniProtKB-UniRule"/>
</dbReference>
<gene>
    <name evidence="9" type="ORF">ABEB36_001209</name>
</gene>
<proteinExistence type="predicted"/>
<dbReference type="AlphaFoldDB" id="A0ABD1FDU9"/>
<keyword evidence="3 6" id="KW-0238">DNA-binding</keyword>
<comment type="subcellular location">
    <subcellularLocation>
        <location evidence="1 6">Nucleus</location>
    </subcellularLocation>
</comment>
<keyword evidence="4" id="KW-0804">Transcription</keyword>
<feature type="DNA-binding region" description="Fork-head" evidence="6">
    <location>
        <begin position="56"/>
        <end position="150"/>
    </location>
</feature>
<comment type="caution">
    <text evidence="9">The sequence shown here is derived from an EMBL/GenBank/DDBJ whole genome shotgun (WGS) entry which is preliminary data.</text>
</comment>
<dbReference type="PRINTS" id="PR00053">
    <property type="entry name" value="FORKHEAD"/>
</dbReference>